<proteinExistence type="predicted"/>
<protein>
    <submittedName>
        <fullName evidence="3">Armadillo-type protein</fullName>
    </submittedName>
</protein>
<dbReference type="AlphaFoldDB" id="A0A4V1J1P5"/>
<dbReference type="OrthoDB" id="27832at2759"/>
<evidence type="ECO:0000313" key="3">
    <source>
        <dbReference type="EMBL" id="RKP25779.1"/>
    </source>
</evidence>
<dbReference type="SMART" id="SM00543">
    <property type="entry name" value="MIF4G"/>
    <property type="match status" value="3"/>
</dbReference>
<keyword evidence="4" id="KW-1185">Reference proteome</keyword>
<feature type="domain" description="MIF4G" evidence="2">
    <location>
        <begin position="428"/>
        <end position="620"/>
    </location>
</feature>
<dbReference type="Gene3D" id="1.25.40.180">
    <property type="match status" value="3"/>
</dbReference>
<feature type="domain" description="MIF4G" evidence="2">
    <location>
        <begin position="635"/>
        <end position="843"/>
    </location>
</feature>
<evidence type="ECO:0000313" key="4">
    <source>
        <dbReference type="Proteomes" id="UP000278143"/>
    </source>
</evidence>
<dbReference type="InterPro" id="IPR039762">
    <property type="entry name" value="Nmd2/UPF2"/>
</dbReference>
<feature type="compositionally biased region" description="Acidic residues" evidence="1">
    <location>
        <begin position="867"/>
        <end position="902"/>
    </location>
</feature>
<dbReference type="GO" id="GO:0005737">
    <property type="term" value="C:cytoplasm"/>
    <property type="evidence" value="ECO:0007669"/>
    <property type="project" value="TreeGrafter"/>
</dbReference>
<feature type="domain" description="MIF4G" evidence="2">
    <location>
        <begin position="17"/>
        <end position="253"/>
    </location>
</feature>
<dbReference type="SUPFAM" id="SSF48371">
    <property type="entry name" value="ARM repeat"/>
    <property type="match status" value="2"/>
</dbReference>
<dbReference type="FunFam" id="1.25.40.180:FF:000037">
    <property type="entry name" value="Nonsense-mediated mRNA decay factor (Upf2)"/>
    <property type="match status" value="1"/>
</dbReference>
<evidence type="ECO:0000256" key="1">
    <source>
        <dbReference type="SAM" id="MobiDB-lite"/>
    </source>
</evidence>
<gene>
    <name evidence="3" type="ORF">SYNPS1DRAFT_15172</name>
</gene>
<dbReference type="PANTHER" id="PTHR12839:SF7">
    <property type="entry name" value="REGULATOR OF NONSENSE TRANSCRIPTS 2"/>
    <property type="match status" value="1"/>
</dbReference>
<feature type="region of interest" description="Disordered" evidence="1">
    <location>
        <begin position="379"/>
        <end position="423"/>
    </location>
</feature>
<dbReference type="GO" id="GO:0000184">
    <property type="term" value="P:nuclear-transcribed mRNA catabolic process, nonsense-mediated decay"/>
    <property type="evidence" value="ECO:0007669"/>
    <property type="project" value="InterPro"/>
</dbReference>
<dbReference type="GO" id="GO:0003723">
    <property type="term" value="F:RNA binding"/>
    <property type="evidence" value="ECO:0007669"/>
    <property type="project" value="InterPro"/>
</dbReference>
<dbReference type="PANTHER" id="PTHR12839">
    <property type="entry name" value="NONSENSE-MEDIATED MRNA DECAY PROTEIN 2 UP-FRAMESHIFT SUPPRESSOR 2"/>
    <property type="match status" value="1"/>
</dbReference>
<sequence>MGVAVDPAQFKNLDSNLKKNTAFIKKCRASLGQDAVTQLKRDIKQLKLEKYVSEIVAAVPEGLQRCKREADVAAAVEIISLLHQRFTDAFSLPLATQLQRAMGPTPKAQLAAMTAEQREREESARVSRQRVLGRVLVDLWLAGVFAGMDTGKEKERAIRADDHMVYQCFHDLLSDDADHVNLLLAISFARYFGAQILDVTARKSRKADETEGMAASAEAAKDAATSVYPNEIISNELRQKYRHLLTEYYRSVAKHMVRDYRHMKRIERRNNEWAIARGEITEETQQTFDRMVKNYEKLQGNVQSLADYLDKDMPELPVEEDTSVGVSLVRAGGRDEDETDMGNGVWEDEDSRLFYESILDLKNAVPAILLERRKGKKDAVAPATAITDDAGEPTTEEPGTTTADNGSEEDKPANEDGGMAASGKIGTSAKLESLLARLPAMNNRELIDRASIDFCYLNTKGSRKRLAQTLYGVPRTRLDLLPYYARLIATLHAYMPDVSELVMAGLDSEFRYLSHRKRKHLLESRIRNIRFIAELVKFGVAPLHIVFHCFKVLLDDFSPESIEVLCHLLESCGRFLYRTSATHARTSAMLDIVMKKKQALPLDARLTMMIENAYYQCNPPEAIVREPKQRPVIEQYARKLIYSDLGPSTVERILRTLRKFHWEQPEILSMMVRLLAKPWKIQYSQLHLLAVLASGLYRYHSDMGVMVIDTLLEEIRVGLEKNLFRLNQRRVAVVRYLGELYNYRMIDSSIIFETLYTIITFGHENGRPALGRICWLDLPNDFFRVRLCCVLLDACGIYFTKGPSKARLDAFLTFFQMYCLTKNQMPMDVDYMVKDLYDLLRPNMPLYASYEDAQCAVDELLMANLQAEEEEDEEDEEEEGEEEDEEEEERDAPAMGEDESSDKEEQGTVVDPDDDSAVVVLGRKEERNVDVDEE</sequence>
<dbReference type="InterPro" id="IPR016024">
    <property type="entry name" value="ARM-type_fold"/>
</dbReference>
<feature type="compositionally biased region" description="Basic and acidic residues" evidence="1">
    <location>
        <begin position="922"/>
        <end position="934"/>
    </location>
</feature>
<name>A0A4V1J1P5_9FUNG</name>
<dbReference type="Pfam" id="PF02854">
    <property type="entry name" value="MIF4G"/>
    <property type="match status" value="2"/>
</dbReference>
<organism evidence="3 4">
    <name type="scientific">Syncephalis pseudoplumigaleata</name>
    <dbReference type="NCBI Taxonomy" id="1712513"/>
    <lineage>
        <taxon>Eukaryota</taxon>
        <taxon>Fungi</taxon>
        <taxon>Fungi incertae sedis</taxon>
        <taxon>Zoopagomycota</taxon>
        <taxon>Zoopagomycotina</taxon>
        <taxon>Zoopagomycetes</taxon>
        <taxon>Zoopagales</taxon>
        <taxon>Piptocephalidaceae</taxon>
        <taxon>Syncephalis</taxon>
    </lineage>
</organism>
<reference evidence="4" key="1">
    <citation type="journal article" date="2018" name="Nat. Microbiol.">
        <title>Leveraging single-cell genomics to expand the fungal tree of life.</title>
        <authorList>
            <person name="Ahrendt S.R."/>
            <person name="Quandt C.A."/>
            <person name="Ciobanu D."/>
            <person name="Clum A."/>
            <person name="Salamov A."/>
            <person name="Andreopoulos B."/>
            <person name="Cheng J.F."/>
            <person name="Woyke T."/>
            <person name="Pelin A."/>
            <person name="Henrissat B."/>
            <person name="Reynolds N.K."/>
            <person name="Benny G.L."/>
            <person name="Smith M.E."/>
            <person name="James T.Y."/>
            <person name="Grigoriev I.V."/>
        </authorList>
    </citation>
    <scope>NUCLEOTIDE SEQUENCE [LARGE SCALE GENOMIC DNA]</scope>
    <source>
        <strain evidence="4">Benny S71-1</strain>
    </source>
</reference>
<evidence type="ECO:0000259" key="2">
    <source>
        <dbReference type="SMART" id="SM00543"/>
    </source>
</evidence>
<feature type="region of interest" description="Disordered" evidence="1">
    <location>
        <begin position="867"/>
        <end position="934"/>
    </location>
</feature>
<dbReference type="GO" id="GO:0035145">
    <property type="term" value="C:exon-exon junction complex"/>
    <property type="evidence" value="ECO:0007669"/>
    <property type="project" value="TreeGrafter"/>
</dbReference>
<dbReference type="EMBL" id="KZ989621">
    <property type="protein sequence ID" value="RKP25779.1"/>
    <property type="molecule type" value="Genomic_DNA"/>
</dbReference>
<feature type="non-terminal residue" evidence="3">
    <location>
        <position position="934"/>
    </location>
</feature>
<accession>A0A4V1J1P5</accession>
<dbReference type="Proteomes" id="UP000278143">
    <property type="component" value="Unassembled WGS sequence"/>
</dbReference>
<dbReference type="InterPro" id="IPR003890">
    <property type="entry name" value="MIF4G-like_typ-3"/>
</dbReference>